<keyword evidence="4 8" id="KW-1015">Disulfide bond</keyword>
<dbReference type="Proteomes" id="UP001165143">
    <property type="component" value="Unassembled WGS sequence"/>
</dbReference>
<evidence type="ECO:0000256" key="1">
    <source>
        <dbReference type="ARBA" id="ARBA00008987"/>
    </source>
</evidence>
<reference evidence="10" key="1">
    <citation type="submission" date="2023-02" db="EMBL/GenBank/DDBJ databases">
        <title>Kitasatospora phosalacinea NBRC 14362.</title>
        <authorList>
            <person name="Ichikawa N."/>
            <person name="Sato H."/>
            <person name="Tonouchi N."/>
        </authorList>
    </citation>
    <scope>NUCLEOTIDE SEQUENCE</scope>
    <source>
        <strain evidence="10">NBRC 14362</strain>
    </source>
</reference>
<dbReference type="InterPro" id="IPR013766">
    <property type="entry name" value="Thioredoxin_domain"/>
</dbReference>
<dbReference type="SUPFAM" id="SSF52833">
    <property type="entry name" value="Thioredoxin-like"/>
    <property type="match status" value="1"/>
</dbReference>
<dbReference type="GO" id="GO:0045454">
    <property type="term" value="P:cell redox homeostasis"/>
    <property type="evidence" value="ECO:0007669"/>
    <property type="project" value="TreeGrafter"/>
</dbReference>
<evidence type="ECO:0000256" key="5">
    <source>
        <dbReference type="ARBA" id="ARBA00023284"/>
    </source>
</evidence>
<accession>A0A9W6PCK4</accession>
<dbReference type="PIRSF" id="PIRSF000077">
    <property type="entry name" value="Thioredoxin"/>
    <property type="match status" value="1"/>
</dbReference>
<dbReference type="PRINTS" id="PR00421">
    <property type="entry name" value="THIOREDOXIN"/>
</dbReference>
<evidence type="ECO:0000256" key="6">
    <source>
        <dbReference type="NCBIfam" id="TIGR01068"/>
    </source>
</evidence>
<dbReference type="Gene3D" id="3.40.30.10">
    <property type="entry name" value="Glutaredoxin"/>
    <property type="match status" value="1"/>
</dbReference>
<dbReference type="InterPro" id="IPR017937">
    <property type="entry name" value="Thioredoxin_CS"/>
</dbReference>
<dbReference type="EMBL" id="BSRX01000006">
    <property type="protein sequence ID" value="GLW53345.1"/>
    <property type="molecule type" value="Genomic_DNA"/>
</dbReference>
<evidence type="ECO:0000313" key="11">
    <source>
        <dbReference type="Proteomes" id="UP001165143"/>
    </source>
</evidence>
<dbReference type="RefSeq" id="WP_033250345.1">
    <property type="nucleotide sequence ID" value="NZ_BSRX01000006.1"/>
</dbReference>
<dbReference type="FunFam" id="3.40.30.10:FF:000001">
    <property type="entry name" value="Thioredoxin"/>
    <property type="match status" value="1"/>
</dbReference>
<evidence type="ECO:0000256" key="8">
    <source>
        <dbReference type="PIRSR" id="PIRSR000077-4"/>
    </source>
</evidence>
<evidence type="ECO:0000259" key="9">
    <source>
        <dbReference type="PROSITE" id="PS51352"/>
    </source>
</evidence>
<dbReference type="CDD" id="cd02947">
    <property type="entry name" value="TRX_family"/>
    <property type="match status" value="1"/>
</dbReference>
<dbReference type="InterPro" id="IPR036249">
    <property type="entry name" value="Thioredoxin-like_sf"/>
</dbReference>
<evidence type="ECO:0000256" key="7">
    <source>
        <dbReference type="PIRNR" id="PIRNR000077"/>
    </source>
</evidence>
<dbReference type="InterPro" id="IPR005746">
    <property type="entry name" value="Thioredoxin"/>
</dbReference>
<comment type="similarity">
    <text evidence="1 7">Belongs to the thioredoxin family.</text>
</comment>
<evidence type="ECO:0000256" key="4">
    <source>
        <dbReference type="ARBA" id="ARBA00023157"/>
    </source>
</evidence>
<feature type="domain" description="Thioredoxin" evidence="9">
    <location>
        <begin position="1"/>
        <end position="107"/>
    </location>
</feature>
<feature type="disulfide bond" description="Redox-active" evidence="8">
    <location>
        <begin position="32"/>
        <end position="35"/>
    </location>
</feature>
<dbReference type="GO" id="GO:0005829">
    <property type="term" value="C:cytosol"/>
    <property type="evidence" value="ECO:0007669"/>
    <property type="project" value="TreeGrafter"/>
</dbReference>
<evidence type="ECO:0000256" key="2">
    <source>
        <dbReference type="ARBA" id="ARBA00022448"/>
    </source>
</evidence>
<dbReference type="Pfam" id="PF00085">
    <property type="entry name" value="Thioredoxin"/>
    <property type="match status" value="1"/>
</dbReference>
<dbReference type="PROSITE" id="PS51352">
    <property type="entry name" value="THIOREDOXIN_2"/>
    <property type="match status" value="1"/>
</dbReference>
<dbReference type="PANTHER" id="PTHR45663">
    <property type="entry name" value="GEO12009P1"/>
    <property type="match status" value="1"/>
</dbReference>
<evidence type="ECO:0000256" key="3">
    <source>
        <dbReference type="ARBA" id="ARBA00022982"/>
    </source>
</evidence>
<name>A0A9W6PCK4_9ACTN</name>
<dbReference type="GO" id="GO:0015035">
    <property type="term" value="F:protein-disulfide reductase activity"/>
    <property type="evidence" value="ECO:0007669"/>
    <property type="project" value="UniProtKB-UniRule"/>
</dbReference>
<organism evidence="10 11">
    <name type="scientific">Kitasatospora phosalacinea</name>
    <dbReference type="NCBI Taxonomy" id="2065"/>
    <lineage>
        <taxon>Bacteria</taxon>
        <taxon>Bacillati</taxon>
        <taxon>Actinomycetota</taxon>
        <taxon>Actinomycetes</taxon>
        <taxon>Kitasatosporales</taxon>
        <taxon>Streptomycetaceae</taxon>
        <taxon>Kitasatospora</taxon>
    </lineage>
</organism>
<protein>
    <recommendedName>
        <fullName evidence="6 7">Thioredoxin</fullName>
    </recommendedName>
</protein>
<dbReference type="NCBIfam" id="TIGR01068">
    <property type="entry name" value="thioredoxin"/>
    <property type="match status" value="1"/>
</dbReference>
<dbReference type="AlphaFoldDB" id="A0A9W6PCK4"/>
<gene>
    <name evidence="10" type="ORF">Kpho01_13560</name>
</gene>
<evidence type="ECO:0000313" key="10">
    <source>
        <dbReference type="EMBL" id="GLW53345.1"/>
    </source>
</evidence>
<sequence>MGGVRSVTDRDFASEVLAAEGPVLVEFTAEWCPPCRQLAPVLAELAREQEGKLAVVALDVDANPETRIAYGVLSMPTLMVFRGGEPVRSMVGARAKSRLLRELDDLL</sequence>
<comment type="caution">
    <text evidence="10">The sequence shown here is derived from an EMBL/GenBank/DDBJ whole genome shotgun (WGS) entry which is preliminary data.</text>
</comment>
<dbReference type="PANTHER" id="PTHR45663:SF11">
    <property type="entry name" value="GEO12009P1"/>
    <property type="match status" value="1"/>
</dbReference>
<keyword evidence="5 8" id="KW-0676">Redox-active center</keyword>
<keyword evidence="2" id="KW-0813">Transport</keyword>
<keyword evidence="3" id="KW-0249">Electron transport</keyword>
<dbReference type="PROSITE" id="PS00194">
    <property type="entry name" value="THIOREDOXIN_1"/>
    <property type="match status" value="1"/>
</dbReference>
<proteinExistence type="inferred from homology"/>